<dbReference type="InterPro" id="IPR050182">
    <property type="entry name" value="Cytochrome_P450_fam2"/>
</dbReference>
<dbReference type="AlphaFoldDB" id="A0A8J6B975"/>
<dbReference type="PANTHER" id="PTHR24300">
    <property type="entry name" value="CYTOCHROME P450 508A4-RELATED"/>
    <property type="match status" value="1"/>
</dbReference>
<keyword evidence="8" id="KW-0492">Microsome</keyword>
<evidence type="ECO:0000313" key="15">
    <source>
        <dbReference type="EMBL" id="KAG9465494.1"/>
    </source>
</evidence>
<evidence type="ECO:0000256" key="12">
    <source>
        <dbReference type="ARBA" id="ARBA00023136"/>
    </source>
</evidence>
<dbReference type="Proteomes" id="UP000770717">
    <property type="component" value="Unassembled WGS sequence"/>
</dbReference>
<evidence type="ECO:0000256" key="1">
    <source>
        <dbReference type="ARBA" id="ARBA00001971"/>
    </source>
</evidence>
<dbReference type="GO" id="GO:0016712">
    <property type="term" value="F:oxidoreductase activity, acting on paired donors, with incorporation or reduction of molecular oxygen, reduced flavin or flavoprotein as one donor, and incorporation of one atom of oxygen"/>
    <property type="evidence" value="ECO:0007669"/>
    <property type="project" value="InterPro"/>
</dbReference>
<dbReference type="InterPro" id="IPR036396">
    <property type="entry name" value="Cyt_P450_sf"/>
</dbReference>
<sequence length="488" mass="55801">MVILVGVVTFLLVLFYWKHVWERRRMPPGPFPLPILGNFLLIHSKGLLPCLTKLPKKYGPVYTLYFGARPTVILTGYQAVKEALVDMGDLIMSRGTLPIFDKVFHSGGLGLANGEMWSQLRHFSVITLKDFGMGKKSSEETLVEEAHHLVNHIKNYNEQPSDPSATLVCATSNIIASLLMGTRYNYDDKKWMKILQDSHEAFHIASSTWGQLYDSFPGIMKYLPGPHRKIFSLLKPLEDAIEESVINHQKTLDPACPRDYIDCFLLRMKQEDKNAKTPFDVPNLVSTIFDMFLGGCEGPSLTMYFGFLILVKHPEIQDKIHEEIDQIIGPEREPRAEDRNHMPYTNALIHETQRHSDVFPIAFPRATTRDVNFHGYHIPKGTDVITFLTSVMRDPSQFEKPEEFNIYHFLDENNKFKKNNGYMPFSAGKRACIAESLVRLQLFLFFTVILQKFRLKSTVDPKHLDISPTLSGLENLPPVCKIQFIART</sequence>
<dbReference type="GO" id="GO:0005506">
    <property type="term" value="F:iron ion binding"/>
    <property type="evidence" value="ECO:0007669"/>
    <property type="project" value="InterPro"/>
</dbReference>
<dbReference type="GO" id="GO:0006805">
    <property type="term" value="P:xenobiotic metabolic process"/>
    <property type="evidence" value="ECO:0007669"/>
    <property type="project" value="TreeGrafter"/>
</dbReference>
<comment type="caution">
    <text evidence="15">The sequence shown here is derived from an EMBL/GenBank/DDBJ whole genome shotgun (WGS) entry which is preliminary data.</text>
</comment>
<keyword evidence="10 13" id="KW-0408">Iron</keyword>
<comment type="cofactor">
    <cofactor evidence="1 13">
        <name>heme</name>
        <dbReference type="ChEBI" id="CHEBI:30413"/>
    </cofactor>
</comment>
<evidence type="ECO:0000256" key="14">
    <source>
        <dbReference type="RuleBase" id="RU000461"/>
    </source>
</evidence>
<dbReference type="InterPro" id="IPR017972">
    <property type="entry name" value="Cyt_P450_CS"/>
</dbReference>
<evidence type="ECO:0000256" key="8">
    <source>
        <dbReference type="ARBA" id="ARBA00022848"/>
    </source>
</evidence>
<dbReference type="GO" id="GO:0020037">
    <property type="term" value="F:heme binding"/>
    <property type="evidence" value="ECO:0007669"/>
    <property type="project" value="InterPro"/>
</dbReference>
<dbReference type="PANTHER" id="PTHR24300:SF153">
    <property type="entry name" value="CYTOCHROME P450 2G1-LIKE-RELATED"/>
    <property type="match status" value="1"/>
</dbReference>
<accession>A0A8J6B975</accession>
<evidence type="ECO:0000256" key="9">
    <source>
        <dbReference type="ARBA" id="ARBA00023002"/>
    </source>
</evidence>
<dbReference type="GO" id="GO:0008392">
    <property type="term" value="F:arachidonate epoxygenase activity"/>
    <property type="evidence" value="ECO:0007669"/>
    <property type="project" value="TreeGrafter"/>
</dbReference>
<dbReference type="PRINTS" id="PR00463">
    <property type="entry name" value="EP450I"/>
</dbReference>
<dbReference type="FunFam" id="1.10.630.10:FF:000238">
    <property type="entry name" value="Cytochrome P450 2A6"/>
    <property type="match status" value="1"/>
</dbReference>
<dbReference type="SUPFAM" id="SSF48264">
    <property type="entry name" value="Cytochrome P450"/>
    <property type="match status" value="1"/>
</dbReference>
<dbReference type="GO" id="GO:0005789">
    <property type="term" value="C:endoplasmic reticulum membrane"/>
    <property type="evidence" value="ECO:0007669"/>
    <property type="project" value="UniProtKB-SubCell"/>
</dbReference>
<dbReference type="InterPro" id="IPR001128">
    <property type="entry name" value="Cyt_P450"/>
</dbReference>
<evidence type="ECO:0000256" key="2">
    <source>
        <dbReference type="ARBA" id="ARBA00004174"/>
    </source>
</evidence>
<dbReference type="PRINTS" id="PR01685">
    <property type="entry name" value="EP450ICYP2B"/>
</dbReference>
<protein>
    <submittedName>
        <fullName evidence="15">Uncharacterized protein</fullName>
    </submittedName>
</protein>
<feature type="binding site" description="axial binding residue" evidence="13">
    <location>
        <position position="432"/>
    </location>
    <ligand>
        <name>heme</name>
        <dbReference type="ChEBI" id="CHEBI:30413"/>
    </ligand>
    <ligandPart>
        <name>Fe</name>
        <dbReference type="ChEBI" id="CHEBI:18248"/>
    </ligandPart>
</feature>
<dbReference type="Gene3D" id="1.10.630.10">
    <property type="entry name" value="Cytochrome P450"/>
    <property type="match status" value="1"/>
</dbReference>
<gene>
    <name evidence="15" type="ORF">GDO78_018190</name>
</gene>
<evidence type="ECO:0000256" key="11">
    <source>
        <dbReference type="ARBA" id="ARBA00023033"/>
    </source>
</evidence>
<evidence type="ECO:0000256" key="6">
    <source>
        <dbReference type="ARBA" id="ARBA00022723"/>
    </source>
</evidence>
<comment type="subcellular location">
    <subcellularLocation>
        <location evidence="3">Endoplasmic reticulum membrane</location>
        <topology evidence="3">Peripheral membrane protein</topology>
    </subcellularLocation>
    <subcellularLocation>
        <location evidence="2">Microsome membrane</location>
        <topology evidence="2">Peripheral membrane protein</topology>
    </subcellularLocation>
</comment>
<dbReference type="InterPro" id="IPR008068">
    <property type="entry name" value="Cyt_P450_E_grp-I_CYP2B-like"/>
</dbReference>
<comment type="similarity">
    <text evidence="4 14">Belongs to the cytochrome P450 family.</text>
</comment>
<keyword evidence="11 14" id="KW-0503">Monooxygenase</keyword>
<keyword evidence="12" id="KW-0472">Membrane</keyword>
<dbReference type="PROSITE" id="PS00086">
    <property type="entry name" value="CYTOCHROME_P450"/>
    <property type="match status" value="1"/>
</dbReference>
<keyword evidence="9 14" id="KW-0560">Oxidoreductase</keyword>
<name>A0A8J6B975_ELECQ</name>
<evidence type="ECO:0000256" key="5">
    <source>
        <dbReference type="ARBA" id="ARBA00022617"/>
    </source>
</evidence>
<keyword evidence="7" id="KW-0256">Endoplasmic reticulum</keyword>
<evidence type="ECO:0000256" key="3">
    <source>
        <dbReference type="ARBA" id="ARBA00004406"/>
    </source>
</evidence>
<evidence type="ECO:0000313" key="16">
    <source>
        <dbReference type="Proteomes" id="UP000770717"/>
    </source>
</evidence>
<keyword evidence="16" id="KW-1185">Reference proteome</keyword>
<dbReference type="PRINTS" id="PR00385">
    <property type="entry name" value="P450"/>
</dbReference>
<reference evidence="15" key="1">
    <citation type="thesis" date="2020" institute="ProQuest LLC" country="789 East Eisenhower Parkway, Ann Arbor, MI, USA">
        <title>Comparative Genomics and Chromosome Evolution.</title>
        <authorList>
            <person name="Mudd A.B."/>
        </authorList>
    </citation>
    <scope>NUCLEOTIDE SEQUENCE</scope>
    <source>
        <strain evidence="15">HN-11 Male</strain>
        <tissue evidence="15">Kidney and liver</tissue>
    </source>
</reference>
<proteinExistence type="inferred from homology"/>
<dbReference type="GO" id="GO:0019373">
    <property type="term" value="P:epoxygenase P450 pathway"/>
    <property type="evidence" value="ECO:0007669"/>
    <property type="project" value="TreeGrafter"/>
</dbReference>
<dbReference type="OrthoDB" id="1055148at2759"/>
<evidence type="ECO:0000256" key="10">
    <source>
        <dbReference type="ARBA" id="ARBA00023004"/>
    </source>
</evidence>
<evidence type="ECO:0000256" key="4">
    <source>
        <dbReference type="ARBA" id="ARBA00010617"/>
    </source>
</evidence>
<keyword evidence="6 13" id="KW-0479">Metal-binding</keyword>
<keyword evidence="5 13" id="KW-0349">Heme</keyword>
<dbReference type="Pfam" id="PF00067">
    <property type="entry name" value="p450"/>
    <property type="match status" value="1"/>
</dbReference>
<organism evidence="15 16">
    <name type="scientific">Eleutherodactylus coqui</name>
    <name type="common">Puerto Rican coqui</name>
    <dbReference type="NCBI Taxonomy" id="57060"/>
    <lineage>
        <taxon>Eukaryota</taxon>
        <taxon>Metazoa</taxon>
        <taxon>Chordata</taxon>
        <taxon>Craniata</taxon>
        <taxon>Vertebrata</taxon>
        <taxon>Euteleostomi</taxon>
        <taxon>Amphibia</taxon>
        <taxon>Batrachia</taxon>
        <taxon>Anura</taxon>
        <taxon>Neobatrachia</taxon>
        <taxon>Hyloidea</taxon>
        <taxon>Eleutherodactylidae</taxon>
        <taxon>Eleutherodactylinae</taxon>
        <taxon>Eleutherodactylus</taxon>
        <taxon>Eleutherodactylus</taxon>
    </lineage>
</organism>
<evidence type="ECO:0000256" key="7">
    <source>
        <dbReference type="ARBA" id="ARBA00022824"/>
    </source>
</evidence>
<dbReference type="InterPro" id="IPR002401">
    <property type="entry name" value="Cyt_P450_E_grp-I"/>
</dbReference>
<dbReference type="EMBL" id="WNTK01002963">
    <property type="protein sequence ID" value="KAG9465494.1"/>
    <property type="molecule type" value="Genomic_DNA"/>
</dbReference>
<evidence type="ECO:0000256" key="13">
    <source>
        <dbReference type="PIRSR" id="PIRSR602401-1"/>
    </source>
</evidence>